<dbReference type="Gene3D" id="1.10.230.10">
    <property type="entry name" value="Cytochrome P450-Terp, domain 2"/>
    <property type="match status" value="1"/>
</dbReference>
<accession>A0A4R4EEQ8</accession>
<gene>
    <name evidence="8" type="ORF">E0485_09585</name>
</gene>
<proteinExistence type="inferred from homology"/>
<dbReference type="PROSITE" id="PS00480">
    <property type="entry name" value="CITRATE_SYNTHASE"/>
    <property type="match status" value="1"/>
</dbReference>
<dbReference type="InterPro" id="IPR002020">
    <property type="entry name" value="Citrate_synthase"/>
</dbReference>
<dbReference type="Pfam" id="PF00285">
    <property type="entry name" value="Citrate_synt"/>
    <property type="match status" value="1"/>
</dbReference>
<dbReference type="PANTHER" id="PTHR11739:SF4">
    <property type="entry name" value="CITRATE SYNTHASE, PEROXISOMAL"/>
    <property type="match status" value="1"/>
</dbReference>
<dbReference type="GO" id="GO:0005975">
    <property type="term" value="P:carbohydrate metabolic process"/>
    <property type="evidence" value="ECO:0007669"/>
    <property type="project" value="TreeGrafter"/>
</dbReference>
<dbReference type="SUPFAM" id="SSF48256">
    <property type="entry name" value="Citrate synthase"/>
    <property type="match status" value="1"/>
</dbReference>
<dbReference type="GO" id="GO:0036440">
    <property type="term" value="F:citrate synthase activity"/>
    <property type="evidence" value="ECO:0007669"/>
    <property type="project" value="UniProtKB-EC"/>
</dbReference>
<evidence type="ECO:0000256" key="2">
    <source>
        <dbReference type="ARBA" id="ARBA00010566"/>
    </source>
</evidence>
<dbReference type="InterPro" id="IPR016143">
    <property type="entry name" value="Citrate_synth-like_sm_a-sub"/>
</dbReference>
<organism evidence="8 9">
    <name type="scientific">Paenibacillus albiflavus</name>
    <dbReference type="NCBI Taxonomy" id="2545760"/>
    <lineage>
        <taxon>Bacteria</taxon>
        <taxon>Bacillati</taxon>
        <taxon>Bacillota</taxon>
        <taxon>Bacilli</taxon>
        <taxon>Bacillales</taxon>
        <taxon>Paenibacillaceae</taxon>
        <taxon>Paenibacillus</taxon>
    </lineage>
</organism>
<dbReference type="CDD" id="cd06109">
    <property type="entry name" value="BsCS-I_like"/>
    <property type="match status" value="1"/>
</dbReference>
<dbReference type="PIRSF" id="PIRSF001369">
    <property type="entry name" value="Citrate_synth"/>
    <property type="match status" value="1"/>
</dbReference>
<evidence type="ECO:0000256" key="4">
    <source>
        <dbReference type="ARBA" id="ARBA00049288"/>
    </source>
</evidence>
<name>A0A4R4EEQ8_9BACL</name>
<dbReference type="UniPathway" id="UPA00223"/>
<dbReference type="RefSeq" id="WP_132417807.1">
    <property type="nucleotide sequence ID" value="NZ_SKFG01000008.1"/>
</dbReference>
<dbReference type="Gene3D" id="1.10.580.10">
    <property type="entry name" value="Citrate Synthase, domain 1"/>
    <property type="match status" value="1"/>
</dbReference>
<dbReference type="InterPro" id="IPR036969">
    <property type="entry name" value="Citrate_synthase_sf"/>
</dbReference>
<comment type="pathway">
    <text evidence="1">Carbohydrate metabolism; tricarboxylic acid cycle.</text>
</comment>
<evidence type="ECO:0000313" key="8">
    <source>
        <dbReference type="EMBL" id="TCZ77723.1"/>
    </source>
</evidence>
<dbReference type="OrthoDB" id="9800864at2"/>
<sequence>MPKVTGLEGVVAAETNIGLVDGEKGHLVYRGYWAKDLALGYDFEAVAYLLLNGTLPNESELDSFTKALSSNRELPAHVKAIIDLLPAEMEMMSVIRTAISSMGDSFTQWPPTIDQAIRIISILPTIIAYRYHQTANTAFVAPNPSLGHVANYLYMLTGKEPNTAHVRALNAYFILTMEHGMNAGTFAARTIISTQSEIASAISGAVGAMKGPLHGGAPSEVIQMLNEIGDISNAEAWMRDVLSSGGRLMGFGHRVYKTRDPRAVALREVTSHLIGEDPWFNFAFEVENTAIRLLEEYKPGRRLYTNVEFYAAAVLSAVEMPTELFTATFTASRVVGWTSHLLEQVAINRIFRPQSIYTGEMPE</sequence>
<dbReference type="InterPro" id="IPR019810">
    <property type="entry name" value="Citrate_synthase_AS"/>
</dbReference>
<reference evidence="8 9" key="1">
    <citation type="submission" date="2019-03" db="EMBL/GenBank/DDBJ databases">
        <authorList>
            <person name="Kim M.K.M."/>
        </authorList>
    </citation>
    <scope>NUCLEOTIDE SEQUENCE [LARGE SCALE GENOMIC DNA]</scope>
    <source>
        <strain evidence="8 9">18JY21-1</strain>
    </source>
</reference>
<keyword evidence="9" id="KW-1185">Reference proteome</keyword>
<evidence type="ECO:0000256" key="5">
    <source>
        <dbReference type="PIRNR" id="PIRNR001369"/>
    </source>
</evidence>
<dbReference type="InterPro" id="IPR024176">
    <property type="entry name" value="Citrate_synthase_bac-typ"/>
</dbReference>
<evidence type="ECO:0000313" key="9">
    <source>
        <dbReference type="Proteomes" id="UP000295418"/>
    </source>
</evidence>
<dbReference type="GO" id="GO:0006099">
    <property type="term" value="P:tricarboxylic acid cycle"/>
    <property type="evidence" value="ECO:0007669"/>
    <property type="project" value="UniProtKB-UniPathway"/>
</dbReference>
<feature type="active site" evidence="6">
    <location>
        <position position="253"/>
    </location>
</feature>
<comment type="similarity">
    <text evidence="2 5 7">Belongs to the citrate synthase family.</text>
</comment>
<dbReference type="GO" id="GO:0005829">
    <property type="term" value="C:cytosol"/>
    <property type="evidence" value="ECO:0007669"/>
    <property type="project" value="TreeGrafter"/>
</dbReference>
<dbReference type="AlphaFoldDB" id="A0A4R4EEQ8"/>
<dbReference type="PANTHER" id="PTHR11739">
    <property type="entry name" value="CITRATE SYNTHASE"/>
    <property type="match status" value="1"/>
</dbReference>
<dbReference type="Proteomes" id="UP000295418">
    <property type="component" value="Unassembled WGS sequence"/>
</dbReference>
<evidence type="ECO:0000256" key="6">
    <source>
        <dbReference type="PIRSR" id="PIRSR001369-1"/>
    </source>
</evidence>
<comment type="catalytic activity">
    <reaction evidence="4">
        <text>oxaloacetate + acetyl-CoA + H2O = citrate + CoA + H(+)</text>
        <dbReference type="Rhea" id="RHEA:16845"/>
        <dbReference type="ChEBI" id="CHEBI:15377"/>
        <dbReference type="ChEBI" id="CHEBI:15378"/>
        <dbReference type="ChEBI" id="CHEBI:16452"/>
        <dbReference type="ChEBI" id="CHEBI:16947"/>
        <dbReference type="ChEBI" id="CHEBI:57287"/>
        <dbReference type="ChEBI" id="CHEBI:57288"/>
        <dbReference type="EC" id="2.3.3.16"/>
    </reaction>
</comment>
<evidence type="ECO:0000256" key="1">
    <source>
        <dbReference type="ARBA" id="ARBA00005163"/>
    </source>
</evidence>
<dbReference type="PRINTS" id="PR00143">
    <property type="entry name" value="CITRTSNTHASE"/>
</dbReference>
<dbReference type="EMBL" id="SKFG01000008">
    <property type="protein sequence ID" value="TCZ77723.1"/>
    <property type="molecule type" value="Genomic_DNA"/>
</dbReference>
<keyword evidence="3 5" id="KW-0808">Transferase</keyword>
<dbReference type="InterPro" id="IPR016142">
    <property type="entry name" value="Citrate_synth-like_lrg_a-sub"/>
</dbReference>
<evidence type="ECO:0000256" key="3">
    <source>
        <dbReference type="ARBA" id="ARBA00022679"/>
    </source>
</evidence>
<evidence type="ECO:0000256" key="7">
    <source>
        <dbReference type="RuleBase" id="RU003406"/>
    </source>
</evidence>
<protein>
    <recommendedName>
        <fullName evidence="5">Citrate synthase</fullName>
    </recommendedName>
</protein>
<comment type="caution">
    <text evidence="8">The sequence shown here is derived from an EMBL/GenBank/DDBJ whole genome shotgun (WGS) entry which is preliminary data.</text>
</comment>
<feature type="active site" evidence="6">
    <location>
        <position position="308"/>
    </location>
</feature>